<dbReference type="OMA" id="TDYNIMH"/>
<accession>A0A8S1MFI5</accession>
<dbReference type="Proteomes" id="UP000688137">
    <property type="component" value="Unassembled WGS sequence"/>
</dbReference>
<dbReference type="AlphaFoldDB" id="A0A8S1MFI5"/>
<sequence>MNRQLTPDGTKSTMRSTILPKIVNKQSKLEQQQSIYQSVDTEKLQKKTRNFDFSNLQRTIQTSYSKSRQKQRTILQPLSNTINNRIQTKQQLNRIINSLIRIMQNDAEFMNSCKHLHMNSQKLSQLLLMLTPINFETEGFFTIHRKLKQQQQLNEHSYFIEIDRMFFAVSKLNIPVPLQHLMQLSQYSDCLYQDNSFGMIVNYQQMLSILKQAYQVHKNMLSQQELSTTTASDDEERLSPSARIVQRLLSRNTARKVQFKQKRLGYINDQNMVAYYDSFTDLKKKLERDWNAKNYIFGCIRFGYIDLIKYPQYVDHQTKKELKIFGKQRSKLPISMQVVYKHKSQVMNQEKPLNKLNLYQPKNIYYESYTKDPDFISRVYYLNVFSLSNKFNSIYTYNNDQITDYNIMHLDNICIKSLFTEQTEYISKDCAFDDYQDGFHIKKREYRPLDLEQADSSGSEPDLDVYDPLYVKSIQSYPQYLIESQIQLTFPLLYRYYYFKMSTNAKIIRDDYIQLVDQCKIKPEQQFKEKFVNVPSPDNCNYQRHKYKQPDTVDLTDESDNEIYEQPLEALDKQDLSLSFKVQPLIKEEDYREHTQYLKSQSSIIIQDEQKVNDKIQFAHNIASPFICLQYSYALLLQLRFPLQIHMQIIPSIVERQLPLKEVNIEASTIIIDNTLTIDQGIKDLESYPIIDIDSEEEPSFDEMPLEIDLPEQVEQQTIEQKNEDDEEITIDKVTEYVDLEIKENLIIEVKNEYVSKLVIDGYPIYFYLDEHLRKTEPTIHKVTMEGKEIQSIQICCEQKGSKIYMKLFAIKALCDQRLESNIDKKLNYEEEDKQINIYEPISLPEQWNQGQFVINLYYLQREDMNQNVEWLKRVLTTYFPQIIIVEEYSESFEAYIYGVGPKDFRDANGRTLLFRKDTEDWNQFNQEFQFKTLLIYDTICYLISLYGSIDQLSFVQNKYISENHSKHTKSKFEKLHLHPYKYVENVERERIRPTTGYSKAGPRRQNY</sequence>
<dbReference type="EMBL" id="CAJJDM010000059">
    <property type="protein sequence ID" value="CAD8077382.1"/>
    <property type="molecule type" value="Genomic_DNA"/>
</dbReference>
<evidence type="ECO:0000313" key="1">
    <source>
        <dbReference type="EMBL" id="CAD8077382.1"/>
    </source>
</evidence>
<evidence type="ECO:0000313" key="2">
    <source>
        <dbReference type="Proteomes" id="UP000688137"/>
    </source>
</evidence>
<gene>
    <name evidence="1" type="ORF">PPRIM_AZ9-3.1.T0580085</name>
</gene>
<organism evidence="1 2">
    <name type="scientific">Paramecium primaurelia</name>
    <dbReference type="NCBI Taxonomy" id="5886"/>
    <lineage>
        <taxon>Eukaryota</taxon>
        <taxon>Sar</taxon>
        <taxon>Alveolata</taxon>
        <taxon>Ciliophora</taxon>
        <taxon>Intramacronucleata</taxon>
        <taxon>Oligohymenophorea</taxon>
        <taxon>Peniculida</taxon>
        <taxon>Parameciidae</taxon>
        <taxon>Paramecium</taxon>
    </lineage>
</organism>
<proteinExistence type="predicted"/>
<keyword evidence="2" id="KW-1185">Reference proteome</keyword>
<name>A0A8S1MFI5_PARPR</name>
<protein>
    <submittedName>
        <fullName evidence="1">Uncharacterized protein</fullName>
    </submittedName>
</protein>
<reference evidence="1" key="1">
    <citation type="submission" date="2021-01" db="EMBL/GenBank/DDBJ databases">
        <authorList>
            <consortium name="Genoscope - CEA"/>
            <person name="William W."/>
        </authorList>
    </citation>
    <scope>NUCLEOTIDE SEQUENCE</scope>
</reference>
<comment type="caution">
    <text evidence="1">The sequence shown here is derived from an EMBL/GenBank/DDBJ whole genome shotgun (WGS) entry which is preliminary data.</text>
</comment>